<evidence type="ECO:0000259" key="2">
    <source>
        <dbReference type="PROSITE" id="PS50006"/>
    </source>
</evidence>
<dbReference type="Gene3D" id="2.60.200.20">
    <property type="match status" value="1"/>
</dbReference>
<evidence type="ECO:0000313" key="3">
    <source>
        <dbReference type="EMBL" id="GCF00974.1"/>
    </source>
</evidence>
<dbReference type="Pfam" id="PF00498">
    <property type="entry name" value="FHA"/>
    <property type="match status" value="1"/>
</dbReference>
<dbReference type="AlphaFoldDB" id="A0A4C2EAV3"/>
<feature type="domain" description="FHA" evidence="2">
    <location>
        <begin position="106"/>
        <end position="153"/>
    </location>
</feature>
<gene>
    <name evidence="3" type="ORF">ZYGM_002393</name>
</gene>
<feature type="compositionally biased region" description="Polar residues" evidence="1">
    <location>
        <begin position="335"/>
        <end position="349"/>
    </location>
</feature>
<feature type="region of interest" description="Disordered" evidence="1">
    <location>
        <begin position="1"/>
        <end position="94"/>
    </location>
</feature>
<dbReference type="InterPro" id="IPR008984">
    <property type="entry name" value="SMAD_FHA_dom_sf"/>
</dbReference>
<accession>A0A4C2EAV3</accession>
<dbReference type="Proteomes" id="UP000301737">
    <property type="component" value="Unassembled WGS sequence"/>
</dbReference>
<feature type="compositionally biased region" description="Low complexity" evidence="1">
    <location>
        <begin position="52"/>
        <end position="66"/>
    </location>
</feature>
<reference evidence="3 4" key="1">
    <citation type="submission" date="2019-01" db="EMBL/GenBank/DDBJ databases">
        <title>Draft Genome Sequencing of Zygosaccharomyces mellis Ca-7.</title>
        <authorList>
            <person name="Shiwa Y."/>
            <person name="Kanesaki Y."/>
            <person name="Ishige T."/>
            <person name="Mura K."/>
            <person name="Hori T."/>
            <person name="Tamura T."/>
        </authorList>
    </citation>
    <scope>NUCLEOTIDE SEQUENCE [LARGE SCALE GENOMIC DNA]</scope>
    <source>
        <strain evidence="3 4">Ca-7</strain>
    </source>
</reference>
<keyword evidence="4" id="KW-1185">Reference proteome</keyword>
<evidence type="ECO:0000313" key="4">
    <source>
        <dbReference type="Proteomes" id="UP000301737"/>
    </source>
</evidence>
<organism evidence="3 4">
    <name type="scientific">Zygosaccharomyces mellis</name>
    <dbReference type="NCBI Taxonomy" id="42258"/>
    <lineage>
        <taxon>Eukaryota</taxon>
        <taxon>Fungi</taxon>
        <taxon>Dikarya</taxon>
        <taxon>Ascomycota</taxon>
        <taxon>Saccharomycotina</taxon>
        <taxon>Saccharomycetes</taxon>
        <taxon>Saccharomycetales</taxon>
        <taxon>Saccharomycetaceae</taxon>
        <taxon>Zygosaccharomyces</taxon>
    </lineage>
</organism>
<feature type="compositionally biased region" description="Basic and acidic residues" evidence="1">
    <location>
        <begin position="72"/>
        <end position="88"/>
    </location>
</feature>
<dbReference type="PROSITE" id="PS50006">
    <property type="entry name" value="FHA_DOMAIN"/>
    <property type="match status" value="1"/>
</dbReference>
<comment type="caution">
    <text evidence="3">The sequence shown here is derived from an EMBL/GenBank/DDBJ whole genome shotgun (WGS) entry which is preliminary data.</text>
</comment>
<feature type="region of interest" description="Disordered" evidence="1">
    <location>
        <begin position="277"/>
        <end position="401"/>
    </location>
</feature>
<proteinExistence type="predicted"/>
<protein>
    <recommendedName>
        <fullName evidence="2">FHA domain-containing protein</fullName>
    </recommendedName>
</protein>
<dbReference type="InterPro" id="IPR000253">
    <property type="entry name" value="FHA_dom"/>
</dbReference>
<dbReference type="SUPFAM" id="SSF49879">
    <property type="entry name" value="SMAD/FHA domain"/>
    <property type="match status" value="1"/>
</dbReference>
<name>A0A4C2EAV3_9SACH</name>
<dbReference type="CDD" id="cd22699">
    <property type="entry name" value="FHA_PLM2-like"/>
    <property type="match status" value="1"/>
</dbReference>
<evidence type="ECO:0000256" key="1">
    <source>
        <dbReference type="SAM" id="MobiDB-lite"/>
    </source>
</evidence>
<dbReference type="SMART" id="SM00240">
    <property type="entry name" value="FHA"/>
    <property type="match status" value="1"/>
</dbReference>
<dbReference type="EMBL" id="BIMX01000024">
    <property type="protein sequence ID" value="GCF00974.1"/>
    <property type="molecule type" value="Genomic_DNA"/>
</dbReference>
<feature type="compositionally biased region" description="Polar residues" evidence="1">
    <location>
        <begin position="389"/>
        <end position="399"/>
    </location>
</feature>
<feature type="compositionally biased region" description="Polar residues" evidence="1">
    <location>
        <begin position="292"/>
        <end position="301"/>
    </location>
</feature>
<sequence>MAGPFPPSSPVASGTVEPHPFEYEGSGLISKDSKGRSAELQLRATGYPTPDPSSSIGRSSSPIRSGVVHQSSPERQELSKNLEKEHPKSRFKPISIELDPLNPSRLAIGRKHDMCDIVLPSKKSISRQHAFISYIAHNNHVKLECNGSNGCIVALPCQLECQLVKSVAEKSMFELRTKGINDIESAAHQHDKELVSDHLLTSFVLLKGETVTMPFIKGTILDFRQAEAVLSLKQYDLLEHNDDEDNVTETEDEMVAVLTKSDDFHRVEGASTKFATIQHSPATPRIEKARPATQSKIQSPLLNDKIDPTPPLLPSDIETPLTPTKPRKLDLLPDTQRQVQDTPLANRTNYVPPRRRDRETAFGKVSEPPKSKLKHNKKTDDSQRKNKQQKPSSSLSTPESLVESLEQRGIDCLGLQHVLVNHLAFASVLQTPLYQLQDANSTITTLSREELRALLANERCIGVINRQGKDAAGKPLDEEYFYDVENDSDLERRNLVFAFKGGRSGLRSCRKVHKQYFWKKPSK</sequence>
<dbReference type="OrthoDB" id="5348546at2759"/>